<reference evidence="4 5" key="1">
    <citation type="journal article" date="2012" name="PLoS Pathog.">
        <title>Diverse lifestyles and strategies of plant pathogenesis encoded in the genomes of eighteen Dothideomycetes fungi.</title>
        <authorList>
            <person name="Ohm R.A."/>
            <person name="Feau N."/>
            <person name="Henrissat B."/>
            <person name="Schoch C.L."/>
            <person name="Horwitz B.A."/>
            <person name="Barry K.W."/>
            <person name="Condon B.J."/>
            <person name="Copeland A.C."/>
            <person name="Dhillon B."/>
            <person name="Glaser F."/>
            <person name="Hesse C.N."/>
            <person name="Kosti I."/>
            <person name="LaButti K."/>
            <person name="Lindquist E.A."/>
            <person name="Lucas S."/>
            <person name="Salamov A.A."/>
            <person name="Bradshaw R.E."/>
            <person name="Ciuffetti L."/>
            <person name="Hamelin R.C."/>
            <person name="Kema G.H.J."/>
            <person name="Lawrence C."/>
            <person name="Scott J.A."/>
            <person name="Spatafora J.W."/>
            <person name="Turgeon B.G."/>
            <person name="de Wit P.J.G.M."/>
            <person name="Zhong S."/>
            <person name="Goodwin S.B."/>
            <person name="Grigoriev I.V."/>
        </authorList>
    </citation>
    <scope>NUCLEOTIDE SEQUENCE [LARGE SCALE GENOMIC DNA]</scope>
    <source>
        <strain evidence="5">ND90Pr / ATCC 201652</strain>
    </source>
</reference>
<dbReference type="Pfam" id="PF24883">
    <property type="entry name" value="NPHP3_N"/>
    <property type="match status" value="1"/>
</dbReference>
<sequence length="347" mass="38483">MQDVLEPEADSAKASEQAAIVCHNALFLTDRYVDCERVIGAKGARVAGVCEWITRDAKYRAWLSGGNNGDSNDNDNTRLLWSLGGPGKAKKMTSVFLIEELERHTERIDKAELVFFFSSVEDEKRNTAVAVLRGLVHWIIAKRPQLVEHALPCFELLERTQQTLSSPEVLWLILDKLGSFKLVIASREISGLQGCVRVRVDPDNDKKVVGNIELFVSARVAELSRIDGFNDDFRASVQTALLERAEGTFLWVSFAIHGLSQKRTCSKSKSKKAKDSKWKMALHLAVWGGNEAAVWLLEKGANIKAKDKDGKTVSYKVAWGGDKVVVRLLVERGADIEAKDNDGSSTI</sequence>
<keyword evidence="5" id="KW-1185">Reference proteome</keyword>
<dbReference type="Pfam" id="PF12796">
    <property type="entry name" value="Ank_2"/>
    <property type="match status" value="1"/>
</dbReference>
<name>M2SM76_COCSN</name>
<feature type="repeat" description="ANK" evidence="2">
    <location>
        <begin position="309"/>
        <end position="341"/>
    </location>
</feature>
<evidence type="ECO:0000259" key="3">
    <source>
        <dbReference type="Pfam" id="PF24883"/>
    </source>
</evidence>
<keyword evidence="2" id="KW-0040">ANK repeat</keyword>
<evidence type="ECO:0000256" key="1">
    <source>
        <dbReference type="ARBA" id="ARBA00022737"/>
    </source>
</evidence>
<evidence type="ECO:0000313" key="4">
    <source>
        <dbReference type="EMBL" id="EMD58246.1"/>
    </source>
</evidence>
<evidence type="ECO:0000256" key="2">
    <source>
        <dbReference type="PROSITE-ProRule" id="PRU00023"/>
    </source>
</evidence>
<dbReference type="InterPro" id="IPR002110">
    <property type="entry name" value="Ankyrin_rpt"/>
</dbReference>
<feature type="domain" description="Nephrocystin 3-like N-terminal" evidence="3">
    <location>
        <begin position="48"/>
        <end position="171"/>
    </location>
</feature>
<proteinExistence type="predicted"/>
<dbReference type="SUPFAM" id="SSF48403">
    <property type="entry name" value="Ankyrin repeat"/>
    <property type="match status" value="1"/>
</dbReference>
<dbReference type="InterPro" id="IPR056884">
    <property type="entry name" value="NPHP3-like_N"/>
</dbReference>
<organism evidence="4 5">
    <name type="scientific">Cochliobolus sativus (strain ND90Pr / ATCC 201652)</name>
    <name type="common">Common root rot and spot blotch fungus</name>
    <name type="synonym">Bipolaris sorokiniana</name>
    <dbReference type="NCBI Taxonomy" id="665912"/>
    <lineage>
        <taxon>Eukaryota</taxon>
        <taxon>Fungi</taxon>
        <taxon>Dikarya</taxon>
        <taxon>Ascomycota</taxon>
        <taxon>Pezizomycotina</taxon>
        <taxon>Dothideomycetes</taxon>
        <taxon>Pleosporomycetidae</taxon>
        <taxon>Pleosporales</taxon>
        <taxon>Pleosporineae</taxon>
        <taxon>Pleosporaceae</taxon>
        <taxon>Bipolaris</taxon>
    </lineage>
</organism>
<evidence type="ECO:0000313" key="5">
    <source>
        <dbReference type="Proteomes" id="UP000016934"/>
    </source>
</evidence>
<keyword evidence="1" id="KW-0677">Repeat</keyword>
<dbReference type="PANTHER" id="PTHR10039">
    <property type="entry name" value="AMELOGENIN"/>
    <property type="match status" value="1"/>
</dbReference>
<accession>M2SM76</accession>
<dbReference type="KEGG" id="bsc:COCSADRAFT_351229"/>
<dbReference type="RefSeq" id="XP_007706060.1">
    <property type="nucleotide sequence ID" value="XM_007707870.1"/>
</dbReference>
<reference evidence="5" key="2">
    <citation type="journal article" date="2013" name="PLoS Genet.">
        <title>Comparative genome structure, secondary metabolite, and effector coding capacity across Cochliobolus pathogens.</title>
        <authorList>
            <person name="Condon B.J."/>
            <person name="Leng Y."/>
            <person name="Wu D."/>
            <person name="Bushley K.E."/>
            <person name="Ohm R.A."/>
            <person name="Otillar R."/>
            <person name="Martin J."/>
            <person name="Schackwitz W."/>
            <person name="Grimwood J."/>
            <person name="MohdZainudin N."/>
            <person name="Xue C."/>
            <person name="Wang R."/>
            <person name="Manning V.A."/>
            <person name="Dhillon B."/>
            <person name="Tu Z.J."/>
            <person name="Steffenson B.J."/>
            <person name="Salamov A."/>
            <person name="Sun H."/>
            <person name="Lowry S."/>
            <person name="LaButti K."/>
            <person name="Han J."/>
            <person name="Copeland A."/>
            <person name="Lindquist E."/>
            <person name="Barry K."/>
            <person name="Schmutz J."/>
            <person name="Baker S.E."/>
            <person name="Ciuffetti L.M."/>
            <person name="Grigoriev I.V."/>
            <person name="Zhong S."/>
            <person name="Turgeon B.G."/>
        </authorList>
    </citation>
    <scope>NUCLEOTIDE SEQUENCE [LARGE SCALE GENOMIC DNA]</scope>
    <source>
        <strain evidence="5">ND90Pr / ATCC 201652</strain>
    </source>
</reference>
<protein>
    <recommendedName>
        <fullName evidence="3">Nephrocystin 3-like N-terminal domain-containing protein</fullName>
    </recommendedName>
</protein>
<dbReference type="PANTHER" id="PTHR10039:SF14">
    <property type="entry name" value="NACHT DOMAIN-CONTAINING PROTEIN"/>
    <property type="match status" value="1"/>
</dbReference>
<dbReference type="GeneID" id="19138076"/>
<dbReference type="eggNOG" id="KOG4177">
    <property type="taxonomic scope" value="Eukaryota"/>
</dbReference>
<dbReference type="Gene3D" id="1.25.40.20">
    <property type="entry name" value="Ankyrin repeat-containing domain"/>
    <property type="match status" value="1"/>
</dbReference>
<dbReference type="EMBL" id="KB445659">
    <property type="protein sequence ID" value="EMD58246.1"/>
    <property type="molecule type" value="Genomic_DNA"/>
</dbReference>
<dbReference type="PROSITE" id="PS50088">
    <property type="entry name" value="ANK_REPEAT"/>
    <property type="match status" value="1"/>
</dbReference>
<dbReference type="HOGENOM" id="CLU_799274_0_0_1"/>
<dbReference type="InterPro" id="IPR036770">
    <property type="entry name" value="Ankyrin_rpt-contain_sf"/>
</dbReference>
<dbReference type="AlphaFoldDB" id="M2SM76"/>
<dbReference type="OrthoDB" id="5418336at2759"/>
<dbReference type="Proteomes" id="UP000016934">
    <property type="component" value="Unassembled WGS sequence"/>
</dbReference>
<gene>
    <name evidence="4" type="ORF">COCSADRAFT_351229</name>
</gene>
<dbReference type="PROSITE" id="PS50297">
    <property type="entry name" value="ANK_REP_REGION"/>
    <property type="match status" value="1"/>
</dbReference>